<dbReference type="PROSITE" id="PS51318">
    <property type="entry name" value="TAT"/>
    <property type="match status" value="1"/>
</dbReference>
<dbReference type="InterPro" id="IPR006311">
    <property type="entry name" value="TAT_signal"/>
</dbReference>
<keyword evidence="1" id="KW-0472">Membrane</keyword>
<keyword evidence="4" id="KW-1185">Reference proteome</keyword>
<feature type="chain" id="PRO_5011719616" description="LPXTG-motif cell wall anchor domain-containing protein" evidence="2">
    <location>
        <begin position="30"/>
        <end position="508"/>
    </location>
</feature>
<feature type="signal peptide" evidence="2">
    <location>
        <begin position="1"/>
        <end position="29"/>
    </location>
</feature>
<keyword evidence="1" id="KW-0812">Transmembrane</keyword>
<gene>
    <name evidence="3" type="ORF">SAMN05421684_7682</name>
</gene>
<dbReference type="AlphaFoldDB" id="A0A1H3UQ52"/>
<dbReference type="OrthoDB" id="3967140at2"/>
<evidence type="ECO:0000256" key="1">
    <source>
        <dbReference type="SAM" id="Phobius"/>
    </source>
</evidence>
<proteinExistence type="predicted"/>
<keyword evidence="2" id="KW-0732">Signal</keyword>
<sequence>MSIKTARRLLAGVAAAGAFVAATAFPAYAAPSLKMDTLDALVAANGYTRGFVAVYGGGDELVGKISILIDSSDLEGATVELDWTSSDWLCDTTTGTQIRCEQDAPEGSFGTSISYAILGKSDAEIGTKSSITLTADVDGTKATAKSVVTIAEASDLRVQQEPLAVKGDPGGVAKSNAPVSNVGESTVARTTMILSPDWHTPYAGDFSNCVNYMDAFTICEFDQPLKPGKSYRLSEDIPYSVSKTARTGAVFPTYADWYVEDDWKVLEPAWGLGDYEPTRGTGEPLRLEEVANTARGPQTDINPYDSFLQIDITVGGNNQVDMAAVGATATGAAGATVTVTPTLKNLGPADLETNFEEPKTPALRITIPEGTTVTDATWDCAPYSAGGTWPPDEDAWGKAGAREYGCMVWDVFAGDSYGYDFRLKIDRVVSDATGTITAKIDGDPNAANDVAQIVINGTGAGGGGGDDDGGLPVTGPQATLIASAGVLLVGAGVAGFIVARRRRTRFVA</sequence>
<organism evidence="3 4">
    <name type="scientific">Asanoa ishikariensis</name>
    <dbReference type="NCBI Taxonomy" id="137265"/>
    <lineage>
        <taxon>Bacteria</taxon>
        <taxon>Bacillati</taxon>
        <taxon>Actinomycetota</taxon>
        <taxon>Actinomycetes</taxon>
        <taxon>Micromonosporales</taxon>
        <taxon>Micromonosporaceae</taxon>
        <taxon>Asanoa</taxon>
    </lineage>
</organism>
<keyword evidence="1" id="KW-1133">Transmembrane helix</keyword>
<reference evidence="4" key="1">
    <citation type="submission" date="2016-10" db="EMBL/GenBank/DDBJ databases">
        <authorList>
            <person name="Varghese N."/>
            <person name="Submissions S."/>
        </authorList>
    </citation>
    <scope>NUCLEOTIDE SEQUENCE [LARGE SCALE GENOMIC DNA]</scope>
    <source>
        <strain evidence="4">DSM 44718</strain>
    </source>
</reference>
<evidence type="ECO:0000313" key="4">
    <source>
        <dbReference type="Proteomes" id="UP000199632"/>
    </source>
</evidence>
<dbReference type="STRING" id="137265.SAMN05421684_7682"/>
<feature type="transmembrane region" description="Helical" evidence="1">
    <location>
        <begin position="480"/>
        <end position="499"/>
    </location>
</feature>
<dbReference type="Proteomes" id="UP000199632">
    <property type="component" value="Unassembled WGS sequence"/>
</dbReference>
<dbReference type="RefSeq" id="WP_090803334.1">
    <property type="nucleotide sequence ID" value="NZ_BOND01000029.1"/>
</dbReference>
<name>A0A1H3UQ52_9ACTN</name>
<accession>A0A1H3UQ52</accession>
<evidence type="ECO:0000313" key="3">
    <source>
        <dbReference type="EMBL" id="SDZ64171.1"/>
    </source>
</evidence>
<evidence type="ECO:0000256" key="2">
    <source>
        <dbReference type="SAM" id="SignalP"/>
    </source>
</evidence>
<dbReference type="EMBL" id="FNQB01000005">
    <property type="protein sequence ID" value="SDZ64171.1"/>
    <property type="molecule type" value="Genomic_DNA"/>
</dbReference>
<protein>
    <recommendedName>
        <fullName evidence="5">LPXTG-motif cell wall anchor domain-containing protein</fullName>
    </recommendedName>
</protein>
<evidence type="ECO:0008006" key="5">
    <source>
        <dbReference type="Google" id="ProtNLM"/>
    </source>
</evidence>